<name>A0A2T0RUQ0_9RHOB</name>
<evidence type="ECO:0000313" key="4">
    <source>
        <dbReference type="Proteomes" id="UP000239480"/>
    </source>
</evidence>
<keyword evidence="3" id="KW-0378">Hydrolase</keyword>
<dbReference type="GO" id="GO:0016787">
    <property type="term" value="F:hydrolase activity"/>
    <property type="evidence" value="ECO:0007669"/>
    <property type="project" value="UniProtKB-KW"/>
</dbReference>
<gene>
    <name evidence="3" type="ORF">CLV78_10298</name>
</gene>
<dbReference type="PANTHER" id="PTHR38591">
    <property type="entry name" value="HYDROLASE"/>
    <property type="match status" value="1"/>
</dbReference>
<reference evidence="3 4" key="1">
    <citation type="submission" date="2018-03" db="EMBL/GenBank/DDBJ databases">
        <title>Genomic Encyclopedia of Archaeal and Bacterial Type Strains, Phase II (KMG-II): from individual species to whole genera.</title>
        <authorList>
            <person name="Goeker M."/>
        </authorList>
    </citation>
    <scope>NUCLEOTIDE SEQUENCE [LARGE SCALE GENOMIC DNA]</scope>
    <source>
        <strain evidence="3 4">DSM 29328</strain>
    </source>
</reference>
<dbReference type="EMBL" id="PVTD01000002">
    <property type="protein sequence ID" value="PRY24925.1"/>
    <property type="molecule type" value="Genomic_DNA"/>
</dbReference>
<dbReference type="InterPro" id="IPR010791">
    <property type="entry name" value="AttH_dom"/>
</dbReference>
<protein>
    <submittedName>
        <fullName evidence="3">Putative secreted hydrolase</fullName>
    </submittedName>
</protein>
<dbReference type="Pfam" id="PF07143">
    <property type="entry name" value="CrtC"/>
    <property type="match status" value="1"/>
</dbReference>
<organism evidence="3 4">
    <name type="scientific">Aliiruegeria haliotis</name>
    <dbReference type="NCBI Taxonomy" id="1280846"/>
    <lineage>
        <taxon>Bacteria</taxon>
        <taxon>Pseudomonadati</taxon>
        <taxon>Pseudomonadota</taxon>
        <taxon>Alphaproteobacteria</taxon>
        <taxon>Rhodobacterales</taxon>
        <taxon>Roseobacteraceae</taxon>
        <taxon>Aliiruegeria</taxon>
    </lineage>
</organism>
<dbReference type="RefSeq" id="WP_106203870.1">
    <property type="nucleotide sequence ID" value="NZ_PVTD01000002.1"/>
</dbReference>
<keyword evidence="1" id="KW-0732">Signal</keyword>
<accession>A0A2T0RUQ0</accession>
<evidence type="ECO:0000313" key="3">
    <source>
        <dbReference type="EMBL" id="PRY24925.1"/>
    </source>
</evidence>
<dbReference type="InterPro" id="IPR023374">
    <property type="entry name" value="AttH-like_dom_sf"/>
</dbReference>
<proteinExistence type="predicted"/>
<dbReference type="Proteomes" id="UP000239480">
    <property type="component" value="Unassembled WGS sequence"/>
</dbReference>
<dbReference type="OrthoDB" id="9770826at2"/>
<dbReference type="Pfam" id="PF17186">
    <property type="entry name" value="Lipocalin_9"/>
    <property type="match status" value="1"/>
</dbReference>
<dbReference type="SUPFAM" id="SSF159245">
    <property type="entry name" value="AttH-like"/>
    <property type="match status" value="1"/>
</dbReference>
<dbReference type="Gene3D" id="2.40.370.10">
    <property type="entry name" value="AttH-like domain"/>
    <property type="match status" value="2"/>
</dbReference>
<feature type="chain" id="PRO_5015585958" evidence="1">
    <location>
        <begin position="37"/>
        <end position="371"/>
    </location>
</feature>
<feature type="signal peptide" evidence="1">
    <location>
        <begin position="1"/>
        <end position="36"/>
    </location>
</feature>
<evidence type="ECO:0000256" key="1">
    <source>
        <dbReference type="SAM" id="SignalP"/>
    </source>
</evidence>
<sequence length="371" mass="40069">MNDNLAHPFPRAGWRNALGGLLLAATASLAHAPASAQGYAGLGTEAEGFALPSPETNFSFPRDHGPHPDFRIEWWYLTANLSGEDGNEYGIQWTLFRSALQPGEADGWDSPQIWMGHAGLTTPDAHFVAERLARGGIGQAGVSAHPFEAWIDDWQMRQTGGSTATLGSLSLSARGEGFGYDLSLQSDGPLVFQGNDGYSVKSPDGQASYYYSQPFYRITGTLSLADGPVRVTGEGWLDREWSSQPLSETQDGWDWISLHLATGAKLMGFRLRDRAGEPFTSATWIDPDGTAFPYSDGHLSLTPLAASDVSGADIPTSWQVDLPDRALSVTLSALNPQSWMSTSFPYWEGPVMISGTHSGRGYLEMTGYGPE</sequence>
<comment type="caution">
    <text evidence="3">The sequence shown here is derived from an EMBL/GenBank/DDBJ whole genome shotgun (WGS) entry which is preliminary data.</text>
</comment>
<evidence type="ECO:0000259" key="2">
    <source>
        <dbReference type="Pfam" id="PF07143"/>
    </source>
</evidence>
<keyword evidence="4" id="KW-1185">Reference proteome</keyword>
<dbReference type="AlphaFoldDB" id="A0A2T0RUQ0"/>
<feature type="domain" description="AttH" evidence="2">
    <location>
        <begin position="72"/>
        <end position="243"/>
    </location>
</feature>
<dbReference type="PANTHER" id="PTHR38591:SF1">
    <property type="entry name" value="BLL1000 PROTEIN"/>
    <property type="match status" value="1"/>
</dbReference>